<keyword evidence="3" id="KW-0813">Transport</keyword>
<dbReference type="PROSITE" id="PS50850">
    <property type="entry name" value="MFS"/>
    <property type="match status" value="1"/>
</dbReference>
<evidence type="ECO:0000313" key="12">
    <source>
        <dbReference type="EMBL" id="KAJ7090787.1"/>
    </source>
</evidence>
<evidence type="ECO:0000313" key="13">
    <source>
        <dbReference type="Proteomes" id="UP001222325"/>
    </source>
</evidence>
<keyword evidence="6 10" id="KW-1133">Transmembrane helix</keyword>
<keyword evidence="8" id="KW-0325">Glycoprotein</keyword>
<dbReference type="CDD" id="cd17502">
    <property type="entry name" value="MFS_Azr1_MDR_like"/>
    <property type="match status" value="1"/>
</dbReference>
<feature type="transmembrane region" description="Helical" evidence="10">
    <location>
        <begin position="469"/>
        <end position="489"/>
    </location>
</feature>
<name>A0AAD6U6K0_9AGAR</name>
<feature type="transmembrane region" description="Helical" evidence="10">
    <location>
        <begin position="110"/>
        <end position="128"/>
    </location>
</feature>
<evidence type="ECO:0000256" key="8">
    <source>
        <dbReference type="ARBA" id="ARBA00023180"/>
    </source>
</evidence>
<feature type="transmembrane region" description="Helical" evidence="10">
    <location>
        <begin position="313"/>
        <end position="335"/>
    </location>
</feature>
<feature type="transmembrane region" description="Helical" evidence="10">
    <location>
        <begin position="374"/>
        <end position="392"/>
    </location>
</feature>
<reference evidence="12" key="1">
    <citation type="submission" date="2023-03" db="EMBL/GenBank/DDBJ databases">
        <title>Massive genome expansion in bonnet fungi (Mycena s.s.) driven by repeated elements and novel gene families across ecological guilds.</title>
        <authorList>
            <consortium name="Lawrence Berkeley National Laboratory"/>
            <person name="Harder C.B."/>
            <person name="Miyauchi S."/>
            <person name="Viragh M."/>
            <person name="Kuo A."/>
            <person name="Thoen E."/>
            <person name="Andreopoulos B."/>
            <person name="Lu D."/>
            <person name="Skrede I."/>
            <person name="Drula E."/>
            <person name="Henrissat B."/>
            <person name="Morin E."/>
            <person name="Kohler A."/>
            <person name="Barry K."/>
            <person name="LaButti K."/>
            <person name="Morin E."/>
            <person name="Salamov A."/>
            <person name="Lipzen A."/>
            <person name="Mereny Z."/>
            <person name="Hegedus B."/>
            <person name="Baldrian P."/>
            <person name="Stursova M."/>
            <person name="Weitz H."/>
            <person name="Taylor A."/>
            <person name="Grigoriev I.V."/>
            <person name="Nagy L.G."/>
            <person name="Martin F."/>
            <person name="Kauserud H."/>
        </authorList>
    </citation>
    <scope>NUCLEOTIDE SEQUENCE</scope>
    <source>
        <strain evidence="12">CBHHK173m</strain>
    </source>
</reference>
<dbReference type="InterPro" id="IPR036259">
    <property type="entry name" value="MFS_trans_sf"/>
</dbReference>
<comment type="similarity">
    <text evidence="2">Belongs to the major facilitator superfamily. TCR/Tet family.</text>
</comment>
<dbReference type="SUPFAM" id="SSF103473">
    <property type="entry name" value="MFS general substrate transporter"/>
    <property type="match status" value="1"/>
</dbReference>
<keyword evidence="4" id="KW-1003">Cell membrane</keyword>
<evidence type="ECO:0000256" key="10">
    <source>
        <dbReference type="SAM" id="Phobius"/>
    </source>
</evidence>
<protein>
    <submittedName>
        <fullName evidence="12">Major facilitator superfamily domain-containing protein</fullName>
    </submittedName>
</protein>
<keyword evidence="7 10" id="KW-0472">Membrane</keyword>
<dbReference type="PRINTS" id="PR01036">
    <property type="entry name" value="TCRTETB"/>
</dbReference>
<dbReference type="GO" id="GO:0022857">
    <property type="term" value="F:transmembrane transporter activity"/>
    <property type="evidence" value="ECO:0007669"/>
    <property type="project" value="InterPro"/>
</dbReference>
<keyword evidence="5 10" id="KW-0812">Transmembrane</keyword>
<proteinExistence type="inferred from homology"/>
<gene>
    <name evidence="12" type="ORF">B0H15DRAFT_978263</name>
</gene>
<dbReference type="Pfam" id="PF07690">
    <property type="entry name" value="MFS_1"/>
    <property type="match status" value="1"/>
</dbReference>
<dbReference type="FunFam" id="1.20.1720.10:FF:000012">
    <property type="entry name" value="MFS toxin efflux pump (AflT)"/>
    <property type="match status" value="1"/>
</dbReference>
<dbReference type="GO" id="GO:0005886">
    <property type="term" value="C:plasma membrane"/>
    <property type="evidence" value="ECO:0007669"/>
    <property type="project" value="UniProtKB-SubCell"/>
</dbReference>
<feature type="transmembrane region" description="Helical" evidence="10">
    <location>
        <begin position="273"/>
        <end position="293"/>
    </location>
</feature>
<evidence type="ECO:0000256" key="7">
    <source>
        <dbReference type="ARBA" id="ARBA00023136"/>
    </source>
</evidence>
<dbReference type="AlphaFoldDB" id="A0AAD6U6K0"/>
<dbReference type="PANTHER" id="PTHR23501:SF199">
    <property type="entry name" value="MFS EFFLUX TRANSPORTER INPD-RELATED"/>
    <property type="match status" value="1"/>
</dbReference>
<sequence>MVSDAVLNDFEDQPSKSEEEKPTAAAQGSADQEDDFPHGIKLALLTFALCLSVFLVALDNTILATAIPKITDQFNSLQDLGWYGSVYPLTTASTQLLFGKLYTFLSIKWVYVGAIAVFEVGSIICGAAPTSNALIIGRAIAGIGSAGIFSGAVIILAHTVPLAKRPIYTGVIGGVYGIASVAGPLMGGAFTDKVTWRWCFYINLPIGAITLAVVIFFFEMPRSGVRKPESMPFMQRLAFFDPWGTLAFVPSIVSLLLALQWGGSKYAWNSGRIIGLLVLFSIMFSVFLAVQLWQQDRATVPPRIFRKRSIWSGALFVFSLSSAFFVVAFYLPLWFQAIGGVSAVRSGIYSLPLVLAVVVANVVAGALISRTGYYAPFMVVSAVLTAVAAGLMSTLKVSSGSTKWIPFQVVCGLGIGLGLQQPVLAAQTVLELQDVPSGMAIIMFSQTLGGSLFISIAQNVFTSKLISGLVARVPGVSPALVLSAGATSLKSAVLPEFLPDVLEAYNEALITVFYVAVAMASLSLVGALVIEWRNIRGKKRCIGRLTCMLGLLQQLGL</sequence>
<feature type="transmembrane region" description="Helical" evidence="10">
    <location>
        <begin position="347"/>
        <end position="368"/>
    </location>
</feature>
<evidence type="ECO:0000259" key="11">
    <source>
        <dbReference type="PROSITE" id="PS50850"/>
    </source>
</evidence>
<evidence type="ECO:0000256" key="1">
    <source>
        <dbReference type="ARBA" id="ARBA00004651"/>
    </source>
</evidence>
<organism evidence="12 13">
    <name type="scientific">Mycena belliarum</name>
    <dbReference type="NCBI Taxonomy" id="1033014"/>
    <lineage>
        <taxon>Eukaryota</taxon>
        <taxon>Fungi</taxon>
        <taxon>Dikarya</taxon>
        <taxon>Basidiomycota</taxon>
        <taxon>Agaricomycotina</taxon>
        <taxon>Agaricomycetes</taxon>
        <taxon>Agaricomycetidae</taxon>
        <taxon>Agaricales</taxon>
        <taxon>Marasmiineae</taxon>
        <taxon>Mycenaceae</taxon>
        <taxon>Mycena</taxon>
    </lineage>
</organism>
<evidence type="ECO:0000256" key="9">
    <source>
        <dbReference type="SAM" id="MobiDB-lite"/>
    </source>
</evidence>
<evidence type="ECO:0000256" key="2">
    <source>
        <dbReference type="ARBA" id="ARBA00007520"/>
    </source>
</evidence>
<feature type="transmembrane region" description="Helical" evidence="10">
    <location>
        <begin position="238"/>
        <end position="261"/>
    </location>
</feature>
<dbReference type="InterPro" id="IPR020846">
    <property type="entry name" value="MFS_dom"/>
</dbReference>
<evidence type="ECO:0000256" key="4">
    <source>
        <dbReference type="ARBA" id="ARBA00022475"/>
    </source>
</evidence>
<dbReference type="PANTHER" id="PTHR23501">
    <property type="entry name" value="MAJOR FACILITATOR SUPERFAMILY"/>
    <property type="match status" value="1"/>
</dbReference>
<dbReference type="Proteomes" id="UP001222325">
    <property type="component" value="Unassembled WGS sequence"/>
</dbReference>
<dbReference type="Gene3D" id="1.20.1250.20">
    <property type="entry name" value="MFS general substrate transporter like domains"/>
    <property type="match status" value="1"/>
</dbReference>
<evidence type="ECO:0000256" key="3">
    <source>
        <dbReference type="ARBA" id="ARBA00022448"/>
    </source>
</evidence>
<comment type="caution">
    <text evidence="12">The sequence shown here is derived from an EMBL/GenBank/DDBJ whole genome shotgun (WGS) entry which is preliminary data.</text>
</comment>
<feature type="transmembrane region" description="Helical" evidence="10">
    <location>
        <begin position="140"/>
        <end position="160"/>
    </location>
</feature>
<comment type="subcellular location">
    <subcellularLocation>
        <location evidence="1">Cell membrane</location>
        <topology evidence="1">Multi-pass membrane protein</topology>
    </subcellularLocation>
</comment>
<feature type="transmembrane region" description="Helical" evidence="10">
    <location>
        <begin position="509"/>
        <end position="530"/>
    </location>
</feature>
<dbReference type="FunFam" id="1.20.1250.20:FF:000489">
    <property type="entry name" value="MFS general substrate transporter"/>
    <property type="match status" value="1"/>
</dbReference>
<keyword evidence="13" id="KW-1185">Reference proteome</keyword>
<feature type="compositionally biased region" description="Basic and acidic residues" evidence="9">
    <location>
        <begin position="13"/>
        <end position="22"/>
    </location>
</feature>
<dbReference type="EMBL" id="JARJCN010000021">
    <property type="protein sequence ID" value="KAJ7090787.1"/>
    <property type="molecule type" value="Genomic_DNA"/>
</dbReference>
<feature type="transmembrane region" description="Helical" evidence="10">
    <location>
        <begin position="42"/>
        <end position="68"/>
    </location>
</feature>
<evidence type="ECO:0000256" key="5">
    <source>
        <dbReference type="ARBA" id="ARBA00022692"/>
    </source>
</evidence>
<feature type="region of interest" description="Disordered" evidence="9">
    <location>
        <begin position="1"/>
        <end position="33"/>
    </location>
</feature>
<accession>A0AAD6U6K0</accession>
<dbReference type="InterPro" id="IPR011701">
    <property type="entry name" value="MFS"/>
</dbReference>
<evidence type="ECO:0000256" key="6">
    <source>
        <dbReference type="ARBA" id="ARBA00022989"/>
    </source>
</evidence>
<feature type="domain" description="Major facilitator superfamily (MFS) profile" evidence="11">
    <location>
        <begin position="45"/>
        <end position="535"/>
    </location>
</feature>
<feature type="transmembrane region" description="Helical" evidence="10">
    <location>
        <begin position="166"/>
        <end position="186"/>
    </location>
</feature>
<feature type="transmembrane region" description="Helical" evidence="10">
    <location>
        <begin position="198"/>
        <end position="218"/>
    </location>
</feature>
<dbReference type="Gene3D" id="1.20.1720.10">
    <property type="entry name" value="Multidrug resistance protein D"/>
    <property type="match status" value="1"/>
</dbReference>
<feature type="transmembrane region" description="Helical" evidence="10">
    <location>
        <begin position="435"/>
        <end position="457"/>
    </location>
</feature>
<dbReference type="FunFam" id="1.20.1250.20:FF:000196">
    <property type="entry name" value="MFS toxin efflux pump (AflT)"/>
    <property type="match status" value="1"/>
</dbReference>